<feature type="non-terminal residue" evidence="5">
    <location>
        <position position="798"/>
    </location>
</feature>
<dbReference type="Gene3D" id="3.90.180.10">
    <property type="entry name" value="Medium-chain alcohol dehydrogenases, catalytic domain"/>
    <property type="match status" value="1"/>
</dbReference>
<dbReference type="Gene3D" id="1.10.1200.10">
    <property type="entry name" value="ACP-like"/>
    <property type="match status" value="1"/>
</dbReference>
<dbReference type="PANTHER" id="PTHR43775">
    <property type="entry name" value="FATTY ACID SYNTHASE"/>
    <property type="match status" value="1"/>
</dbReference>
<dbReference type="Pfam" id="PF21149">
    <property type="entry name" value="FAS_pseudo-KR"/>
    <property type="match status" value="1"/>
</dbReference>
<dbReference type="AlphaFoldDB" id="A0A0T6B405"/>
<dbReference type="SUPFAM" id="SSF50129">
    <property type="entry name" value="GroES-like"/>
    <property type="match status" value="1"/>
</dbReference>
<dbReference type="PROSITE" id="PS50075">
    <property type="entry name" value="CARRIER"/>
    <property type="match status" value="1"/>
</dbReference>
<dbReference type="Pfam" id="PF00550">
    <property type="entry name" value="PP-binding"/>
    <property type="match status" value="1"/>
</dbReference>
<gene>
    <name evidence="5" type="ORF">AMK59_4680</name>
</gene>
<dbReference type="GO" id="GO:0006633">
    <property type="term" value="P:fatty acid biosynthetic process"/>
    <property type="evidence" value="ECO:0007669"/>
    <property type="project" value="TreeGrafter"/>
</dbReference>
<dbReference type="GO" id="GO:0016491">
    <property type="term" value="F:oxidoreductase activity"/>
    <property type="evidence" value="ECO:0007669"/>
    <property type="project" value="InterPro"/>
</dbReference>
<dbReference type="Pfam" id="PF08659">
    <property type="entry name" value="KR"/>
    <property type="match status" value="1"/>
</dbReference>
<dbReference type="SUPFAM" id="SSF51735">
    <property type="entry name" value="NAD(P)-binding Rossmann-fold domains"/>
    <property type="match status" value="2"/>
</dbReference>
<proteinExistence type="predicted"/>
<evidence type="ECO:0000256" key="2">
    <source>
        <dbReference type="ARBA" id="ARBA00022553"/>
    </source>
</evidence>
<reference evidence="5 6" key="1">
    <citation type="submission" date="2015-09" db="EMBL/GenBank/DDBJ databases">
        <title>Draft genome of the scarab beetle Oryctes borbonicus.</title>
        <authorList>
            <person name="Meyer J.M."/>
            <person name="Markov G.V."/>
            <person name="Baskaran P."/>
            <person name="Herrmann M."/>
            <person name="Sommer R.J."/>
            <person name="Roedelsperger C."/>
        </authorList>
    </citation>
    <scope>NUCLEOTIDE SEQUENCE [LARGE SCALE GENOMIC DNA]</scope>
    <source>
        <strain evidence="5">OB123</strain>
        <tissue evidence="5">Whole animal</tissue>
    </source>
</reference>
<dbReference type="InterPro" id="IPR036291">
    <property type="entry name" value="NAD(P)-bd_dom_sf"/>
</dbReference>
<dbReference type="InterPro" id="IPR020843">
    <property type="entry name" value="ER"/>
</dbReference>
<evidence type="ECO:0000313" key="6">
    <source>
        <dbReference type="Proteomes" id="UP000051574"/>
    </source>
</evidence>
<keyword evidence="2" id="KW-0597">Phosphoprotein</keyword>
<dbReference type="SMART" id="SM00823">
    <property type="entry name" value="PKS_PP"/>
    <property type="match status" value="1"/>
</dbReference>
<dbReference type="FunFam" id="3.40.50.720:FF:000209">
    <property type="entry name" value="Polyketide synthase Pks12"/>
    <property type="match status" value="1"/>
</dbReference>
<comment type="caution">
    <text evidence="5">The sequence shown here is derived from an EMBL/GenBank/DDBJ whole genome shotgun (WGS) entry which is preliminary data.</text>
</comment>
<evidence type="ECO:0000259" key="4">
    <source>
        <dbReference type="PROSITE" id="PS50075"/>
    </source>
</evidence>
<keyword evidence="1" id="KW-0596">Phosphopantetheine</keyword>
<evidence type="ECO:0000313" key="5">
    <source>
        <dbReference type="EMBL" id="KRT82111.1"/>
    </source>
</evidence>
<dbReference type="GO" id="GO:0004312">
    <property type="term" value="F:fatty acid synthase activity"/>
    <property type="evidence" value="ECO:0007669"/>
    <property type="project" value="TreeGrafter"/>
</dbReference>
<dbReference type="SMART" id="SM00829">
    <property type="entry name" value="PKS_ER"/>
    <property type="match status" value="1"/>
</dbReference>
<sequence length="798" mass="89089">MDAAPKFDPQLGFYKDQLEKGFVFNIWKDGAWGTYRHLLLHENQSVETEHCYVNVTTRGDLSTLRWVQGSIDISRTIPEDEELVHVYYSSLNFRDLMTASGKIPPEVITTDRIHLECVQGFEFVGRNLRGERVIGMGVSGALTTLVQCKKLLLKIPDHWTMEDAATVIVVYGTVVEVLVNKANLKQGQTILIHSGTGGIGQAAINISLYYGLTVFVTVGTREKREFLQQHYPQIKEEHILNSRDTSFAEMIDKYTNGRGVDYVLNSLAEEKLFASIRCLARGGKFLEIGKFDLASNNTLELHLLEKEAEFIGMALDQHINSRETAMHSYREQMQGLLDCGAIKPLPRTVFQSDEIEKAFRYMGAGKHIGKVLIKIREEENQKLCHAPKTLFKALPRFYCKPECSYLICGGLGGFGMELADLLVIRGAKKLVLTSRSGLCGGYHKYRIRMWKHYGVTVVTSSVDASTEAGCTAILNIANEMGPVDGIFNLAVVLKDALFENLSVEDFKVPIVPKAICTKYLDSISRRLCPNLTYFVIFSSISCGRGNIGQTNYGMANSVMERICEKRKREGYPALAIQWGAIGEVGLVAKMQEDHRELVIGGTLQQRISNCLQIMDKLIAQNEPIVGSMLVAEKRYGEHADNLFEAVMNILGLTNMKSVSLHTAFPDLGMDSMMAVEIKQTLEREYEVFLTAQDIRGMTLAKLKELANNQETGPTAIRAHANIMDEIPIDAQLLLRIIGSEEFATTPVIKLKTLIQQHEDGPHVIALPGMEGMAVIFEPLSKKLKAHISCIQFCTNYKA</sequence>
<dbReference type="InterPro" id="IPR036736">
    <property type="entry name" value="ACP-like_sf"/>
</dbReference>
<dbReference type="OrthoDB" id="329835at2759"/>
<keyword evidence="3" id="KW-0808">Transferase</keyword>
<dbReference type="Proteomes" id="UP000051574">
    <property type="component" value="Unassembled WGS sequence"/>
</dbReference>
<dbReference type="Pfam" id="PF13602">
    <property type="entry name" value="ADH_zinc_N_2"/>
    <property type="match status" value="1"/>
</dbReference>
<evidence type="ECO:0000256" key="3">
    <source>
        <dbReference type="ARBA" id="ARBA00022679"/>
    </source>
</evidence>
<dbReference type="Gene3D" id="3.40.50.720">
    <property type="entry name" value="NAD(P)-binding Rossmann-like Domain"/>
    <property type="match status" value="1"/>
</dbReference>
<dbReference type="GO" id="GO:0031177">
    <property type="term" value="F:phosphopantetheine binding"/>
    <property type="evidence" value="ECO:0007669"/>
    <property type="project" value="InterPro"/>
</dbReference>
<dbReference type="InterPro" id="IPR057326">
    <property type="entry name" value="KR_dom"/>
</dbReference>
<protein>
    <submittedName>
        <fullName evidence="5">Dehydrogenase</fullName>
    </submittedName>
</protein>
<dbReference type="SUPFAM" id="SSF47336">
    <property type="entry name" value="ACP-like"/>
    <property type="match status" value="1"/>
</dbReference>
<evidence type="ECO:0000256" key="1">
    <source>
        <dbReference type="ARBA" id="ARBA00022450"/>
    </source>
</evidence>
<name>A0A0T6B405_9SCAR</name>
<dbReference type="InterPro" id="IPR009081">
    <property type="entry name" value="PP-bd_ACP"/>
</dbReference>
<dbReference type="SMART" id="SM00822">
    <property type="entry name" value="PKS_KR"/>
    <property type="match status" value="1"/>
</dbReference>
<organism evidence="5 6">
    <name type="scientific">Oryctes borbonicus</name>
    <dbReference type="NCBI Taxonomy" id="1629725"/>
    <lineage>
        <taxon>Eukaryota</taxon>
        <taxon>Metazoa</taxon>
        <taxon>Ecdysozoa</taxon>
        <taxon>Arthropoda</taxon>
        <taxon>Hexapoda</taxon>
        <taxon>Insecta</taxon>
        <taxon>Pterygota</taxon>
        <taxon>Neoptera</taxon>
        <taxon>Endopterygota</taxon>
        <taxon>Coleoptera</taxon>
        <taxon>Polyphaga</taxon>
        <taxon>Scarabaeiformia</taxon>
        <taxon>Scarabaeidae</taxon>
        <taxon>Dynastinae</taxon>
        <taxon>Oryctes</taxon>
    </lineage>
</organism>
<keyword evidence="6" id="KW-1185">Reference proteome</keyword>
<dbReference type="CDD" id="cd05195">
    <property type="entry name" value="enoyl_red"/>
    <property type="match status" value="1"/>
</dbReference>
<accession>A0A0T6B405</accession>
<dbReference type="InterPro" id="IPR020806">
    <property type="entry name" value="PKS_PP-bd"/>
</dbReference>
<dbReference type="InterPro" id="IPR049391">
    <property type="entry name" value="FAS_pseudo-KR"/>
</dbReference>
<dbReference type="CDD" id="cd08954">
    <property type="entry name" value="KR_1_FAS_SDR_x"/>
    <property type="match status" value="1"/>
</dbReference>
<dbReference type="PANTHER" id="PTHR43775:SF23">
    <property type="entry name" value="FATTY ACID SYNTHASE 3"/>
    <property type="match status" value="1"/>
</dbReference>
<dbReference type="EMBL" id="LJIG01009922">
    <property type="protein sequence ID" value="KRT82111.1"/>
    <property type="molecule type" value="Genomic_DNA"/>
</dbReference>
<feature type="domain" description="Carrier" evidence="4">
    <location>
        <begin position="636"/>
        <end position="713"/>
    </location>
</feature>
<dbReference type="InterPro" id="IPR011032">
    <property type="entry name" value="GroES-like_sf"/>
</dbReference>
<dbReference type="InterPro" id="IPR013968">
    <property type="entry name" value="PKS_KR"/>
</dbReference>
<dbReference type="InterPro" id="IPR050091">
    <property type="entry name" value="PKS_NRPS_Biosynth_Enz"/>
</dbReference>